<gene>
    <name evidence="1" type="ORF">J2X06_002951</name>
</gene>
<evidence type="ECO:0000313" key="2">
    <source>
        <dbReference type="Proteomes" id="UP001251524"/>
    </source>
</evidence>
<proteinExistence type="predicted"/>
<dbReference type="RefSeq" id="WP_310063689.1">
    <property type="nucleotide sequence ID" value="NZ_JAVDVY010000003.1"/>
</dbReference>
<comment type="caution">
    <text evidence="1">The sequence shown here is derived from an EMBL/GenBank/DDBJ whole genome shotgun (WGS) entry which is preliminary data.</text>
</comment>
<dbReference type="PANTHER" id="PTHR39624:SF2">
    <property type="entry name" value="OSMC-LIKE PROTEIN"/>
    <property type="match status" value="1"/>
</dbReference>
<dbReference type="InterPro" id="IPR015946">
    <property type="entry name" value="KH_dom-like_a/b"/>
</dbReference>
<dbReference type="Gene3D" id="3.30.300.20">
    <property type="match status" value="1"/>
</dbReference>
<keyword evidence="2" id="KW-1185">Reference proteome</keyword>
<sequence length="135" mass="14442">MDIPTVRAFSGSAPFSVALVDERGHRWSGDEPAELGGGDTGPTPSQLLLSSLGACTVITLQMYAARKQWPLSGVEVELQYNPDGVPAAGTEITRRISLRGELDETQRQRLLQIANACPMHKALTGEIRIASELAG</sequence>
<dbReference type="PANTHER" id="PTHR39624">
    <property type="entry name" value="PROTEIN INVOLVED IN RIMO-MEDIATED BETA-METHYLTHIOLATION OF RIBOSOMAL PROTEIN S12 YCAO"/>
    <property type="match status" value="1"/>
</dbReference>
<name>A0ABU1WDN4_9GAMM</name>
<reference evidence="1 2" key="1">
    <citation type="submission" date="2023-07" db="EMBL/GenBank/DDBJ databases">
        <title>Sorghum-associated microbial communities from plants grown in Nebraska, USA.</title>
        <authorList>
            <person name="Schachtman D."/>
        </authorList>
    </citation>
    <scope>NUCLEOTIDE SEQUENCE [LARGE SCALE GENOMIC DNA]</scope>
    <source>
        <strain evidence="1 2">BE198</strain>
    </source>
</reference>
<dbReference type="Pfam" id="PF02566">
    <property type="entry name" value="OsmC"/>
    <property type="match status" value="1"/>
</dbReference>
<dbReference type="EMBL" id="JAVDVY010000003">
    <property type="protein sequence ID" value="MDR7135733.1"/>
    <property type="molecule type" value="Genomic_DNA"/>
</dbReference>
<dbReference type="InterPro" id="IPR003718">
    <property type="entry name" value="OsmC/Ohr_fam"/>
</dbReference>
<accession>A0ABU1WDN4</accession>
<organism evidence="1 2">
    <name type="scientific">Lysobacter niastensis</name>
    <dbReference type="NCBI Taxonomy" id="380629"/>
    <lineage>
        <taxon>Bacteria</taxon>
        <taxon>Pseudomonadati</taxon>
        <taxon>Pseudomonadota</taxon>
        <taxon>Gammaproteobacteria</taxon>
        <taxon>Lysobacterales</taxon>
        <taxon>Lysobacteraceae</taxon>
        <taxon>Lysobacter</taxon>
    </lineage>
</organism>
<protein>
    <submittedName>
        <fullName evidence="1">Redox protein</fullName>
    </submittedName>
</protein>
<dbReference type="SUPFAM" id="SSF82784">
    <property type="entry name" value="OsmC-like"/>
    <property type="match status" value="1"/>
</dbReference>
<dbReference type="Proteomes" id="UP001251524">
    <property type="component" value="Unassembled WGS sequence"/>
</dbReference>
<dbReference type="InterPro" id="IPR036102">
    <property type="entry name" value="OsmC/Ohrsf"/>
</dbReference>
<evidence type="ECO:0000313" key="1">
    <source>
        <dbReference type="EMBL" id="MDR7135733.1"/>
    </source>
</evidence>